<keyword evidence="2" id="KW-1185">Reference proteome</keyword>
<gene>
    <name evidence="1" type="ORF">OFUS_LOCUS25382</name>
</gene>
<reference evidence="1" key="1">
    <citation type="submission" date="2022-03" db="EMBL/GenBank/DDBJ databases">
        <authorList>
            <person name="Martin C."/>
        </authorList>
    </citation>
    <scope>NUCLEOTIDE SEQUENCE</scope>
</reference>
<name>A0A8S4Q4A1_OWEFU</name>
<evidence type="ECO:0000313" key="1">
    <source>
        <dbReference type="EMBL" id="CAH1801606.1"/>
    </source>
</evidence>
<sequence length="141" mass="15510">MTHTMKTLVNVCLGGGGILSGHPVLFSMKAYIASLMKNELGSTHIVSKRVPSIKRRINKLPPKIGKNKFKIPTINPNSCNKKSYIQVIVGFRNPKSVYTSCFHAIDGISDTGIFSERISKEDFMAAILTGDSRNSNDLKVK</sequence>
<dbReference type="Proteomes" id="UP000749559">
    <property type="component" value="Unassembled WGS sequence"/>
</dbReference>
<organism evidence="1 2">
    <name type="scientific">Owenia fusiformis</name>
    <name type="common">Polychaete worm</name>
    <dbReference type="NCBI Taxonomy" id="6347"/>
    <lineage>
        <taxon>Eukaryota</taxon>
        <taxon>Metazoa</taxon>
        <taxon>Spiralia</taxon>
        <taxon>Lophotrochozoa</taxon>
        <taxon>Annelida</taxon>
        <taxon>Polychaeta</taxon>
        <taxon>Sedentaria</taxon>
        <taxon>Canalipalpata</taxon>
        <taxon>Sabellida</taxon>
        <taxon>Oweniida</taxon>
        <taxon>Oweniidae</taxon>
        <taxon>Owenia</taxon>
    </lineage>
</organism>
<protein>
    <submittedName>
        <fullName evidence="1">Uncharacterized protein</fullName>
    </submittedName>
</protein>
<accession>A0A8S4Q4A1</accession>
<comment type="caution">
    <text evidence="1">The sequence shown here is derived from an EMBL/GenBank/DDBJ whole genome shotgun (WGS) entry which is preliminary data.</text>
</comment>
<proteinExistence type="predicted"/>
<evidence type="ECO:0000313" key="2">
    <source>
        <dbReference type="Proteomes" id="UP000749559"/>
    </source>
</evidence>
<dbReference type="AlphaFoldDB" id="A0A8S4Q4A1"/>
<dbReference type="EMBL" id="CAIIXF020000012">
    <property type="protein sequence ID" value="CAH1801606.1"/>
    <property type="molecule type" value="Genomic_DNA"/>
</dbReference>